<dbReference type="Gene3D" id="3.20.20.450">
    <property type="entry name" value="EAL domain"/>
    <property type="match status" value="1"/>
</dbReference>
<evidence type="ECO:0000259" key="4">
    <source>
        <dbReference type="PROSITE" id="PS50887"/>
    </source>
</evidence>
<dbReference type="SUPFAM" id="SSF141868">
    <property type="entry name" value="EAL domain-like"/>
    <property type="match status" value="1"/>
</dbReference>
<organism evidence="5 6">
    <name type="scientific">Sporosarcina gallistercoris</name>
    <dbReference type="NCBI Taxonomy" id="2762245"/>
    <lineage>
        <taxon>Bacteria</taxon>
        <taxon>Bacillati</taxon>
        <taxon>Bacillota</taxon>
        <taxon>Bacilli</taxon>
        <taxon>Bacillales</taxon>
        <taxon>Caryophanaceae</taxon>
        <taxon>Sporosarcina</taxon>
    </lineage>
</organism>
<dbReference type="InterPro" id="IPR052155">
    <property type="entry name" value="Biofilm_reg_signaling"/>
</dbReference>
<feature type="domain" description="PAS" evidence="1">
    <location>
        <begin position="148"/>
        <end position="192"/>
    </location>
</feature>
<dbReference type="Pfam" id="PF13426">
    <property type="entry name" value="PAS_9"/>
    <property type="match status" value="1"/>
</dbReference>
<dbReference type="Proteomes" id="UP000659496">
    <property type="component" value="Unassembled WGS sequence"/>
</dbReference>
<dbReference type="CDD" id="cd00130">
    <property type="entry name" value="PAS"/>
    <property type="match status" value="2"/>
</dbReference>
<dbReference type="InterPro" id="IPR001633">
    <property type="entry name" value="EAL_dom"/>
</dbReference>
<evidence type="ECO:0000313" key="5">
    <source>
        <dbReference type="EMBL" id="MBD7907487.1"/>
    </source>
</evidence>
<dbReference type="CDD" id="cd01949">
    <property type="entry name" value="GGDEF"/>
    <property type="match status" value="1"/>
</dbReference>
<dbReference type="PANTHER" id="PTHR44757">
    <property type="entry name" value="DIGUANYLATE CYCLASE DGCP"/>
    <property type="match status" value="1"/>
</dbReference>
<dbReference type="SUPFAM" id="SSF55785">
    <property type="entry name" value="PYP-like sensor domain (PAS domain)"/>
    <property type="match status" value="2"/>
</dbReference>
<evidence type="ECO:0000313" key="6">
    <source>
        <dbReference type="Proteomes" id="UP000659496"/>
    </source>
</evidence>
<dbReference type="PROSITE" id="PS50112">
    <property type="entry name" value="PAS"/>
    <property type="match status" value="2"/>
</dbReference>
<dbReference type="InterPro" id="IPR035965">
    <property type="entry name" value="PAS-like_dom_sf"/>
</dbReference>
<evidence type="ECO:0000259" key="3">
    <source>
        <dbReference type="PROSITE" id="PS50883"/>
    </source>
</evidence>
<dbReference type="NCBIfam" id="TIGR00254">
    <property type="entry name" value="GGDEF"/>
    <property type="match status" value="1"/>
</dbReference>
<dbReference type="InterPro" id="IPR000160">
    <property type="entry name" value="GGDEF_dom"/>
</dbReference>
<evidence type="ECO:0000259" key="1">
    <source>
        <dbReference type="PROSITE" id="PS50112"/>
    </source>
</evidence>
<accession>A0ABR8PH35</accession>
<dbReference type="Gene3D" id="3.30.70.270">
    <property type="match status" value="1"/>
</dbReference>
<dbReference type="PROSITE" id="PS50887">
    <property type="entry name" value="GGDEF"/>
    <property type="match status" value="1"/>
</dbReference>
<proteinExistence type="predicted"/>
<dbReference type="InterPro" id="IPR001610">
    <property type="entry name" value="PAC"/>
</dbReference>
<dbReference type="PROSITE" id="PS50113">
    <property type="entry name" value="PAC"/>
    <property type="match status" value="1"/>
</dbReference>
<feature type="domain" description="PAC" evidence="2">
    <location>
        <begin position="93"/>
        <end position="147"/>
    </location>
</feature>
<dbReference type="EMBL" id="JACSQY010000002">
    <property type="protein sequence ID" value="MBD7907487.1"/>
    <property type="molecule type" value="Genomic_DNA"/>
</dbReference>
<dbReference type="InterPro" id="IPR000700">
    <property type="entry name" value="PAS-assoc_C"/>
</dbReference>
<dbReference type="InterPro" id="IPR035919">
    <property type="entry name" value="EAL_sf"/>
</dbReference>
<dbReference type="InterPro" id="IPR043128">
    <property type="entry name" value="Rev_trsase/Diguanyl_cyclase"/>
</dbReference>
<dbReference type="SMART" id="SM00267">
    <property type="entry name" value="GGDEF"/>
    <property type="match status" value="1"/>
</dbReference>
<evidence type="ECO:0000259" key="2">
    <source>
        <dbReference type="PROSITE" id="PS50113"/>
    </source>
</evidence>
<dbReference type="SMART" id="SM00091">
    <property type="entry name" value="PAS"/>
    <property type="match status" value="2"/>
</dbReference>
<protein>
    <submittedName>
        <fullName evidence="5">EAL domain-containing protein</fullName>
    </submittedName>
</protein>
<name>A0ABR8PH35_9BACL</name>
<dbReference type="InterPro" id="IPR000014">
    <property type="entry name" value="PAS"/>
</dbReference>
<dbReference type="RefSeq" id="WP_191688652.1">
    <property type="nucleotide sequence ID" value="NZ_JACSQY010000002.1"/>
</dbReference>
<feature type="domain" description="GGDEF" evidence="4">
    <location>
        <begin position="301"/>
        <end position="433"/>
    </location>
</feature>
<dbReference type="PROSITE" id="PS50883">
    <property type="entry name" value="EAL"/>
    <property type="match status" value="1"/>
</dbReference>
<dbReference type="InterPro" id="IPR029787">
    <property type="entry name" value="Nucleotide_cyclase"/>
</dbReference>
<dbReference type="CDD" id="cd01948">
    <property type="entry name" value="EAL"/>
    <property type="match status" value="1"/>
</dbReference>
<feature type="domain" description="PAS" evidence="1">
    <location>
        <begin position="37"/>
        <end position="80"/>
    </location>
</feature>
<dbReference type="SMART" id="SM00086">
    <property type="entry name" value="PAC"/>
    <property type="match status" value="1"/>
</dbReference>
<dbReference type="SMART" id="SM00052">
    <property type="entry name" value="EAL"/>
    <property type="match status" value="1"/>
</dbReference>
<dbReference type="NCBIfam" id="TIGR00229">
    <property type="entry name" value="sensory_box"/>
    <property type="match status" value="2"/>
</dbReference>
<dbReference type="PANTHER" id="PTHR44757:SF2">
    <property type="entry name" value="BIOFILM ARCHITECTURE MAINTENANCE PROTEIN MBAA"/>
    <property type="match status" value="1"/>
</dbReference>
<reference evidence="5 6" key="1">
    <citation type="submission" date="2020-08" db="EMBL/GenBank/DDBJ databases">
        <title>A Genomic Blueprint of the Chicken Gut Microbiome.</title>
        <authorList>
            <person name="Gilroy R."/>
            <person name="Ravi A."/>
            <person name="Getino M."/>
            <person name="Pursley I."/>
            <person name="Horton D.L."/>
            <person name="Alikhan N.-F."/>
            <person name="Baker D."/>
            <person name="Gharbi K."/>
            <person name="Hall N."/>
            <person name="Watson M."/>
            <person name="Adriaenssens E.M."/>
            <person name="Foster-Nyarko E."/>
            <person name="Jarju S."/>
            <person name="Secka A."/>
            <person name="Antonio M."/>
            <person name="Oren A."/>
            <person name="Chaudhuri R."/>
            <person name="La Ragione R.M."/>
            <person name="Hildebrand F."/>
            <person name="Pallen M.J."/>
        </authorList>
    </citation>
    <scope>NUCLEOTIDE SEQUENCE [LARGE SCALE GENOMIC DNA]</scope>
    <source>
        <strain evidence="5 6">Sa3CUA8</strain>
    </source>
</reference>
<comment type="caution">
    <text evidence="5">The sequence shown here is derived from an EMBL/GenBank/DDBJ whole genome shotgun (WGS) entry which is preliminary data.</text>
</comment>
<dbReference type="Gene3D" id="3.30.450.20">
    <property type="entry name" value="PAS domain"/>
    <property type="match status" value="2"/>
</dbReference>
<keyword evidence="6" id="KW-1185">Reference proteome</keyword>
<gene>
    <name evidence="5" type="ORF">H9659_03945</name>
</gene>
<dbReference type="Pfam" id="PF00563">
    <property type="entry name" value="EAL"/>
    <property type="match status" value="1"/>
</dbReference>
<feature type="domain" description="EAL" evidence="3">
    <location>
        <begin position="442"/>
        <end position="695"/>
    </location>
</feature>
<dbReference type="SUPFAM" id="SSF55073">
    <property type="entry name" value="Nucleotide cyclase"/>
    <property type="match status" value="1"/>
</dbReference>
<sequence>MTNHQDMIHNLVNRYHHLEHSQLLNDIVFAIDNSAIVAITDRTGKIIYANEFFSNLSKYSQDELLGENQRIVNSGYHPKSFFKEMWQTIGKGQIWRGEICNRAKDGSFYWVDTTIVPFLNEKGTPEQYISIRYNITEKKSIEASLRKQAELYRLITENAGDYVAVVDAEGMIHYQSPSVEKLLGTSNPNILNSTTEVDRISVKEALERVNQTDVHEVRVEFSLHATPNSILQMSGSLSRITTEGEFAGYSVLVLQDSTAAKKQEQLILDLASTDQLTGLLNRRAFLKELFVEIDRVKHTDELLGLVHLNIDKLRYANETFGHDRGDEILKKVAERLTSHLDGAVCGRTAGDEFAFVMKSNASADELFEWTRALQKKIEEPIEVAGKLYNPSVSCGLSVYPIHATEVPGWITTTEQAMQYVKEQGGSGSAVFVPDMYSKSLDRIILENELRKSVKEGHFILEYQPKVNLDKEQIVGFEALVRWQHPDLGRIPPDKFIALAEETKMIIPLGEWILEEAFKQSKQLQALRTVPITVAVNLSAVQLESPDLIPFVRALMEKTGIDPATIEMEVTESAFADRLEMISSLRQLRDLGFVVSIDDFGTGFSSFSYIKEFPAETVKIDMSFVRDIETSENSRAIIRAIVTMADTAGMNVIAEGIETKEQAVIVKQLGCREGQGYLYSRPIPASEIPELLEKFTKTWKSAE</sequence>
<dbReference type="Pfam" id="PF00990">
    <property type="entry name" value="GGDEF"/>
    <property type="match status" value="1"/>
</dbReference>